<dbReference type="RefSeq" id="WP_142874858.1">
    <property type="nucleotide sequence ID" value="NZ_CP045503.2"/>
</dbReference>
<proteinExistence type="predicted"/>
<feature type="domain" description="Lin1244/Lin1753-like N-terminal" evidence="2">
    <location>
        <begin position="3"/>
        <end position="85"/>
    </location>
</feature>
<protein>
    <submittedName>
        <fullName evidence="3">DUF4373 domain-containing protein</fullName>
    </submittedName>
</protein>
<dbReference type="EMBL" id="CP045503">
    <property type="protein sequence ID" value="QPG56264.1"/>
    <property type="molecule type" value="Genomic_DNA"/>
</dbReference>
<reference evidence="3" key="1">
    <citation type="submission" date="2021-07" db="EMBL/GenBank/DDBJ databases">
        <title>Shewanella sp. YLB-07 whole genome sequence.</title>
        <authorList>
            <person name="Yu L."/>
        </authorList>
    </citation>
    <scope>NUCLEOTIDE SEQUENCE</scope>
    <source>
        <strain evidence="3">YLB-08</strain>
    </source>
</reference>
<name>A0ABX6V102_9GAMM</name>
<dbReference type="Pfam" id="PF14297">
    <property type="entry name" value="Lin1244_N"/>
    <property type="match status" value="1"/>
</dbReference>
<dbReference type="Proteomes" id="UP000316416">
    <property type="component" value="Chromosome"/>
</dbReference>
<evidence type="ECO:0000256" key="1">
    <source>
        <dbReference type="SAM" id="MobiDB-lite"/>
    </source>
</evidence>
<feature type="region of interest" description="Disordered" evidence="1">
    <location>
        <begin position="130"/>
        <end position="153"/>
    </location>
</feature>
<evidence type="ECO:0000313" key="3">
    <source>
        <dbReference type="EMBL" id="QPG56264.1"/>
    </source>
</evidence>
<evidence type="ECO:0000313" key="4">
    <source>
        <dbReference type="Proteomes" id="UP000316416"/>
    </source>
</evidence>
<accession>A0ABX6V102</accession>
<feature type="compositionally biased region" description="Basic and acidic residues" evidence="1">
    <location>
        <begin position="130"/>
        <end position="152"/>
    </location>
</feature>
<organism evidence="3 4">
    <name type="scientific">Shewanella eurypsychrophilus</name>
    <dbReference type="NCBI Taxonomy" id="2593656"/>
    <lineage>
        <taxon>Bacteria</taxon>
        <taxon>Pseudomonadati</taxon>
        <taxon>Pseudomonadota</taxon>
        <taxon>Gammaproteobacteria</taxon>
        <taxon>Alteromonadales</taxon>
        <taxon>Shewanellaceae</taxon>
        <taxon>Shewanella</taxon>
    </lineage>
</organism>
<dbReference type="InterPro" id="IPR025400">
    <property type="entry name" value="Lin1244/Lin1753-like_N"/>
</dbReference>
<gene>
    <name evidence="3" type="ORF">FM038_001610</name>
</gene>
<evidence type="ECO:0000259" key="2">
    <source>
        <dbReference type="Pfam" id="PF14297"/>
    </source>
</evidence>
<sequence length="259" mass="29968">MKWFKHDTNANMDAKLQMVLLDHGLDGYGLYWYCLELIAGKVDSSNITFRLEHDARIIARNTGCSEARVSEMMKYFINSGLFEVDNGLVTCLKLAKRLDQSMTSSKDMRNIIKEIRLSHGSIMTGHDSVMKEENRIEEKRRDKSTTGDKSQIDHQQVVNTFHESLPMLSKVEVYSDARRKSVKSFFKKRTSEKGEIFTIETLQVYFEFISENCGWMLEDRPNPNTGGVYKKRNFDFIMSDRCYVAVKERQYDDVGCSNG</sequence>
<keyword evidence="4" id="KW-1185">Reference proteome</keyword>